<dbReference type="AlphaFoldDB" id="A0AA36BLJ7"/>
<name>A0AA36BLJ7_OCTVU</name>
<gene>
    <name evidence="1" type="ORF">OCTVUL_1B017074</name>
</gene>
<protein>
    <submittedName>
        <fullName evidence="1">Uncharacterized protein</fullName>
    </submittedName>
</protein>
<evidence type="ECO:0000313" key="1">
    <source>
        <dbReference type="EMBL" id="CAI9736318.1"/>
    </source>
</evidence>
<evidence type="ECO:0000313" key="2">
    <source>
        <dbReference type="Proteomes" id="UP001162480"/>
    </source>
</evidence>
<organism evidence="1 2">
    <name type="scientific">Octopus vulgaris</name>
    <name type="common">Common octopus</name>
    <dbReference type="NCBI Taxonomy" id="6645"/>
    <lineage>
        <taxon>Eukaryota</taxon>
        <taxon>Metazoa</taxon>
        <taxon>Spiralia</taxon>
        <taxon>Lophotrochozoa</taxon>
        <taxon>Mollusca</taxon>
        <taxon>Cephalopoda</taxon>
        <taxon>Coleoidea</taxon>
        <taxon>Octopodiformes</taxon>
        <taxon>Octopoda</taxon>
        <taxon>Incirrata</taxon>
        <taxon>Octopodidae</taxon>
        <taxon>Octopus</taxon>
    </lineage>
</organism>
<sequence>MRPRMRDSKRSVCGVSVPTWLMEEPVKVFVKRHVRNKYDPLVDEARLPLREVILTNRKPKPKQKGDLISPSYFFANDCLKVFYLVA</sequence>
<dbReference type="EMBL" id="OX597831">
    <property type="protein sequence ID" value="CAI9736318.1"/>
    <property type="molecule type" value="Genomic_DNA"/>
</dbReference>
<accession>A0AA36BLJ7</accession>
<proteinExistence type="predicted"/>
<reference evidence="1" key="1">
    <citation type="submission" date="2023-08" db="EMBL/GenBank/DDBJ databases">
        <authorList>
            <person name="Alioto T."/>
            <person name="Alioto T."/>
            <person name="Gomez Garrido J."/>
        </authorList>
    </citation>
    <scope>NUCLEOTIDE SEQUENCE</scope>
</reference>
<dbReference type="Proteomes" id="UP001162480">
    <property type="component" value="Chromosome 18"/>
</dbReference>
<keyword evidence="2" id="KW-1185">Reference proteome</keyword>